<evidence type="ECO:0000256" key="3">
    <source>
        <dbReference type="ARBA" id="ARBA00023274"/>
    </source>
</evidence>
<dbReference type="PANTHER" id="PTHR22847:SF637">
    <property type="entry name" value="WD REPEAT DOMAIN 5B"/>
    <property type="match status" value="1"/>
</dbReference>
<dbReference type="PRINTS" id="PR00320">
    <property type="entry name" value="GPROTEINBRPT"/>
</dbReference>
<dbReference type="OMA" id="TLLRMWN"/>
<feature type="repeat" description="WD" evidence="4">
    <location>
        <begin position="133"/>
        <end position="162"/>
    </location>
</feature>
<dbReference type="SUPFAM" id="SSF50978">
    <property type="entry name" value="WD40 repeat-like"/>
    <property type="match status" value="2"/>
</dbReference>
<accession>A0A0S4J8Z6</accession>
<dbReference type="Gene3D" id="2.130.10.10">
    <property type="entry name" value="YVTN repeat-like/Quinoprotein amine dehydrogenase"/>
    <property type="match status" value="3"/>
</dbReference>
<dbReference type="GO" id="GO:1990904">
    <property type="term" value="C:ribonucleoprotein complex"/>
    <property type="evidence" value="ECO:0007669"/>
    <property type="project" value="UniProtKB-KW"/>
</dbReference>
<dbReference type="InterPro" id="IPR001680">
    <property type="entry name" value="WD40_rpt"/>
</dbReference>
<evidence type="ECO:0000313" key="6">
    <source>
        <dbReference type="Proteomes" id="UP000051952"/>
    </source>
</evidence>
<proteinExistence type="predicted"/>
<dbReference type="InterPro" id="IPR036322">
    <property type="entry name" value="WD40_repeat_dom_sf"/>
</dbReference>
<name>A0A0S4J8Z6_BODSA</name>
<dbReference type="Pfam" id="PF00400">
    <property type="entry name" value="WD40"/>
    <property type="match status" value="4"/>
</dbReference>
<dbReference type="InterPro" id="IPR020472">
    <property type="entry name" value="WD40_PAC1"/>
</dbReference>
<dbReference type="Proteomes" id="UP000051952">
    <property type="component" value="Unassembled WGS sequence"/>
</dbReference>
<dbReference type="PROSITE" id="PS50294">
    <property type="entry name" value="WD_REPEATS_REGION"/>
    <property type="match status" value="2"/>
</dbReference>
<dbReference type="GO" id="GO:0048188">
    <property type="term" value="C:Set1C/COMPASS complex"/>
    <property type="evidence" value="ECO:0007669"/>
    <property type="project" value="TreeGrafter"/>
</dbReference>
<feature type="repeat" description="WD" evidence="4">
    <location>
        <begin position="627"/>
        <end position="666"/>
    </location>
</feature>
<dbReference type="VEuPathDB" id="TriTrypDB:BSAL_12540"/>
<evidence type="ECO:0000256" key="4">
    <source>
        <dbReference type="PROSITE-ProRule" id="PRU00221"/>
    </source>
</evidence>
<gene>
    <name evidence="5" type="ORF">BSAL_12540</name>
</gene>
<keyword evidence="1 4" id="KW-0853">WD repeat</keyword>
<dbReference type="PROSITE" id="PS50082">
    <property type="entry name" value="WD_REPEATS_2"/>
    <property type="match status" value="3"/>
</dbReference>
<dbReference type="SUPFAM" id="SSF50969">
    <property type="entry name" value="YVTN repeat-like/Quinoprotein amine dehydrogenase"/>
    <property type="match status" value="1"/>
</dbReference>
<protein>
    <submittedName>
        <fullName evidence="5">WD40 repeat-containing protein, putative</fullName>
    </submittedName>
</protein>
<dbReference type="EMBL" id="CYKH01001596">
    <property type="protein sequence ID" value="CUG87888.1"/>
    <property type="molecule type" value="Genomic_DNA"/>
</dbReference>
<organism evidence="5 6">
    <name type="scientific">Bodo saltans</name>
    <name type="common">Flagellated protozoan</name>
    <dbReference type="NCBI Taxonomy" id="75058"/>
    <lineage>
        <taxon>Eukaryota</taxon>
        <taxon>Discoba</taxon>
        <taxon>Euglenozoa</taxon>
        <taxon>Kinetoplastea</taxon>
        <taxon>Metakinetoplastina</taxon>
        <taxon>Eubodonida</taxon>
        <taxon>Bodonidae</taxon>
        <taxon>Bodo</taxon>
    </lineage>
</organism>
<keyword evidence="6" id="KW-1185">Reference proteome</keyword>
<dbReference type="PANTHER" id="PTHR22847">
    <property type="entry name" value="WD40 REPEAT PROTEIN"/>
    <property type="match status" value="1"/>
</dbReference>
<dbReference type="OrthoDB" id="674604at2759"/>
<feature type="repeat" description="WD" evidence="4">
    <location>
        <begin position="81"/>
        <end position="113"/>
    </location>
</feature>
<dbReference type="InterPro" id="IPR011044">
    <property type="entry name" value="Quino_amine_DH_bsu"/>
</dbReference>
<keyword evidence="3" id="KW-0687">Ribonucleoprotein</keyword>
<dbReference type="InterPro" id="IPR015943">
    <property type="entry name" value="WD40/YVTN_repeat-like_dom_sf"/>
</dbReference>
<keyword evidence="2" id="KW-0677">Repeat</keyword>
<reference evidence="6" key="1">
    <citation type="submission" date="2015-09" db="EMBL/GenBank/DDBJ databases">
        <authorList>
            <consortium name="Pathogen Informatics"/>
        </authorList>
    </citation>
    <scope>NUCLEOTIDE SEQUENCE [LARGE SCALE GENOMIC DNA]</scope>
    <source>
        <strain evidence="6">Lake Konstanz</strain>
    </source>
</reference>
<dbReference type="AlphaFoldDB" id="A0A0S4J8Z6"/>
<evidence type="ECO:0000256" key="2">
    <source>
        <dbReference type="ARBA" id="ARBA00022737"/>
    </source>
</evidence>
<dbReference type="SMART" id="SM00320">
    <property type="entry name" value="WD40"/>
    <property type="match status" value="6"/>
</dbReference>
<dbReference type="GO" id="GO:0042393">
    <property type="term" value="F:histone binding"/>
    <property type="evidence" value="ECO:0007669"/>
    <property type="project" value="TreeGrafter"/>
</dbReference>
<sequence>MFNAVFFESAGYLSASNKVSSAAEKKIGKTHSALTCGVAAPRSDGTVFAGRQDGEVVAWQLSRGKSTAEDKPTLQSKLRVLGNHKGSVTCLAYYPARKLLFSGSSDSQVAMWDPFQVYQRSGTGSSAARLQLMPAHDATVTAMAVHCNVLVTGSVDKTVKIWMFDERREGLAIPLLIAKQAFVFDNWITTIFSTLTKATEVQTEDIFIGDASGNVTSLHSVMTPMIQKGSVEDNGVLQVELVRHKRLAEGAPAQPGSGDAVPKSVTAILPIPTVNSMVTLGFGHYALITDTVKGSVLGRVEHPDCIGSSGKSASATRFGAVLYLSLREEMILMDNAGAVFLWDSRTNQFLCQRPVGQGNHRARGLMEFPSQHGAGASYLRSADEQFLVLLDEGIEIISVVHVRAVTELKGHEGRVIGVQVNHLSEYAALSVTTDDESPTQGHGSGTETQDVAFVTAGVDNKVCLWSSRLSLVRSFTEKFSEISSFCFLPHLDFCVTGHDNGSVKFWGLGSDRSVRFTAHDNTISTVAEGLHKLEKRTNEIVPWHHLFTISYDGCLAVWEMPVENSKPKCEGRVRVSNSELVCGVYDPIAHSYIVGDNDGIISMWSVDELKPLRRFQHSHMSGVGRVRPAHSEAVTTITLDGNIAISGGEDGRIFMWNSVSGECLKEFNTTSVAPEYTAAAASGWGEIQQLHVNNETGDLIACTRSGVVLQFDQSSGLPTAFFKAQTEISALSINPYGREVILGLDSGFVVRAPLTMFKALTVAFDDDVE</sequence>
<evidence type="ECO:0000313" key="5">
    <source>
        <dbReference type="EMBL" id="CUG87888.1"/>
    </source>
</evidence>
<evidence type="ECO:0000256" key="1">
    <source>
        <dbReference type="ARBA" id="ARBA00022574"/>
    </source>
</evidence>